<gene>
    <name evidence="2" type="primary">lcp</name>
    <name evidence="2" type="ORF">ENSA5_62510</name>
</gene>
<comment type="caution">
    <text evidence="2">The sequence shown here is derived from an EMBL/GenBank/DDBJ whole genome shotgun (WGS) entry which is preliminary data.</text>
</comment>
<reference evidence="2 3" key="1">
    <citation type="submission" date="2018-03" db="EMBL/GenBank/DDBJ databases">
        <title>Draft Genome Sequences of the Obligatory Marine Myxobacteria Enhygromyxa salina SWB005.</title>
        <authorList>
            <person name="Poehlein A."/>
            <person name="Moghaddam J.A."/>
            <person name="Harms H."/>
            <person name="Alanjari M."/>
            <person name="Koenig G.M."/>
            <person name="Daniel R."/>
            <person name="Schaeberle T.F."/>
        </authorList>
    </citation>
    <scope>NUCLEOTIDE SEQUENCE [LARGE SCALE GENOMIC DNA]</scope>
    <source>
        <strain evidence="2 3">SWB005</strain>
    </source>
</reference>
<evidence type="ECO:0000259" key="1">
    <source>
        <dbReference type="Pfam" id="PF09995"/>
    </source>
</evidence>
<evidence type="ECO:0000313" key="3">
    <source>
        <dbReference type="Proteomes" id="UP000237968"/>
    </source>
</evidence>
<sequence>MPSSIAGVHARVHEARWARARFGELATRTFAALERCDPVADALVEWLAEHGRGFDLAASWRAHAAGEAQPAPVTALFDSVEAIPRWVDWGRVDRARRLFERAGLFGGLVLSLRALMAGYLAPAGNKPLAFSGRLREQAPRRVAETARFVTAVCALDGMRPGAEGWLITLHVRLMHAQVRRLLLASGRWQSARWAAPINQHDMLATMLLFSEVYVEGLRIFGFRISDEEAEDWLLLWRLVAWVMGTEPELLPVDYAEASALRELIQRTQGVPDQHSRALAAALLGSGPERGLARVRLGMLRGLCRMLMGHEVADQLGIDRAPLWSFVLPIVPRVVSSGERLRERVPAVETQLRAFGAAYWAWVVEMSLGGRPARFARPETL</sequence>
<evidence type="ECO:0000313" key="2">
    <source>
        <dbReference type="EMBL" id="PRP90705.1"/>
    </source>
</evidence>
<proteinExistence type="predicted"/>
<dbReference type="InterPro" id="IPR018713">
    <property type="entry name" value="MPAB/Lcp_cat_dom"/>
</dbReference>
<name>A0A2S9XCY0_9BACT</name>
<organism evidence="2 3">
    <name type="scientific">Enhygromyxa salina</name>
    <dbReference type="NCBI Taxonomy" id="215803"/>
    <lineage>
        <taxon>Bacteria</taxon>
        <taxon>Pseudomonadati</taxon>
        <taxon>Myxococcota</taxon>
        <taxon>Polyangia</taxon>
        <taxon>Nannocystales</taxon>
        <taxon>Nannocystaceae</taxon>
        <taxon>Enhygromyxa</taxon>
    </lineage>
</organism>
<dbReference type="Pfam" id="PF09995">
    <property type="entry name" value="MPAB_Lcp_cat"/>
    <property type="match status" value="1"/>
</dbReference>
<dbReference type="PANTHER" id="PTHR37539:SF1">
    <property type="entry name" value="ER-BOUND OXYGENASE MPAB_MPAB'_RUBBER OXYGENASE CATALYTIC DOMAIN-CONTAINING PROTEIN"/>
    <property type="match status" value="1"/>
</dbReference>
<protein>
    <submittedName>
        <fullName evidence="2">Latex clearing protein</fullName>
    </submittedName>
</protein>
<keyword evidence="3" id="KW-1185">Reference proteome</keyword>
<feature type="domain" description="ER-bound oxygenase mpaB/mpaB'/Rubber oxygenase catalytic" evidence="1">
    <location>
        <begin position="106"/>
        <end position="322"/>
    </location>
</feature>
<accession>A0A2S9XCY0</accession>
<dbReference type="OrthoDB" id="6072815at2"/>
<dbReference type="Proteomes" id="UP000237968">
    <property type="component" value="Unassembled WGS sequence"/>
</dbReference>
<dbReference type="AlphaFoldDB" id="A0A2S9XCY0"/>
<dbReference type="InterPro" id="IPR037473">
    <property type="entry name" value="Lcp-like"/>
</dbReference>
<dbReference type="EMBL" id="PVNK01000272">
    <property type="protein sequence ID" value="PRP90705.1"/>
    <property type="molecule type" value="Genomic_DNA"/>
</dbReference>
<dbReference type="GO" id="GO:0016491">
    <property type="term" value="F:oxidoreductase activity"/>
    <property type="evidence" value="ECO:0007669"/>
    <property type="project" value="InterPro"/>
</dbReference>
<dbReference type="PANTHER" id="PTHR37539">
    <property type="entry name" value="SECRETED PROTEIN-RELATED"/>
    <property type="match status" value="1"/>
</dbReference>
<dbReference type="RefSeq" id="WP_106395429.1">
    <property type="nucleotide sequence ID" value="NZ_PVNK01000272.1"/>
</dbReference>